<dbReference type="PANTHER" id="PTHR43791:SF32">
    <property type="entry name" value="MAJOR FACILITATOR SUPERFAMILY (MFS) PROFILE DOMAIN-CONTAINING PROTEIN"/>
    <property type="match status" value="1"/>
</dbReference>
<feature type="transmembrane region" description="Helical" evidence="7">
    <location>
        <begin position="294"/>
        <end position="313"/>
    </location>
</feature>
<dbReference type="Pfam" id="PF07690">
    <property type="entry name" value="MFS_1"/>
    <property type="match status" value="1"/>
</dbReference>
<feature type="transmembrane region" description="Helical" evidence="7">
    <location>
        <begin position="153"/>
        <end position="171"/>
    </location>
</feature>
<comment type="caution">
    <text evidence="8">The sequence shown here is derived from an EMBL/GenBank/DDBJ whole genome shotgun (WGS) entry which is preliminary data.</text>
</comment>
<organism evidence="8 9">
    <name type="scientific">Phyllosticta citribraziliensis</name>
    <dbReference type="NCBI Taxonomy" id="989973"/>
    <lineage>
        <taxon>Eukaryota</taxon>
        <taxon>Fungi</taxon>
        <taxon>Dikarya</taxon>
        <taxon>Ascomycota</taxon>
        <taxon>Pezizomycotina</taxon>
        <taxon>Dothideomycetes</taxon>
        <taxon>Dothideomycetes incertae sedis</taxon>
        <taxon>Botryosphaeriales</taxon>
        <taxon>Phyllostictaceae</taxon>
        <taxon>Phyllosticta</taxon>
    </lineage>
</organism>
<evidence type="ECO:0000256" key="2">
    <source>
        <dbReference type="ARBA" id="ARBA00022448"/>
    </source>
</evidence>
<keyword evidence="9" id="KW-1185">Reference proteome</keyword>
<feature type="transmembrane region" description="Helical" evidence="7">
    <location>
        <begin position="333"/>
        <end position="353"/>
    </location>
</feature>
<dbReference type="EMBL" id="JBBPEH010000007">
    <property type="protein sequence ID" value="KAK7536451.1"/>
    <property type="molecule type" value="Genomic_DNA"/>
</dbReference>
<evidence type="ECO:0000256" key="6">
    <source>
        <dbReference type="SAM" id="MobiDB-lite"/>
    </source>
</evidence>
<evidence type="ECO:0000256" key="5">
    <source>
        <dbReference type="ARBA" id="ARBA00023136"/>
    </source>
</evidence>
<accession>A0ABR1LMN8</accession>
<sequence>MMGLTDEKFKEPGVKESPSFDQEGQSTDTASHDASQLYVDWTEAEEKRLVRKIDLVLMPILILPFMALQLDRGNIGNAQTDNFLQDVGITQYQFNIGQQLLSAGIVILEIPSNLVLYRVGPRAWISLQIFAWGLVATFQAFQKGLGAYMATRLLLGLMEAGFIPASLYAITTWYKSSEMSVRFALFFFGNYIAQACSGLIAYGVLHMRGVAGLAGWQWLFIIEGLFTICAGFLYLAFYPKDRDDPRPFTGIKYFTAREQHILSTRVVIDDPTKAPSSKRKTISMQELKESLSDWTLYPHVLLTICALAPTSVFTSYGPKLIMSWGYERLSSNALFSIGLWIQVFTAMVWGFWADKGKIRGIPVVAALLLWWAFTLGCRLAATSTNHTTRLAMIIMSLSFSIIWHPLNSSWLAINARSPADRSIKMACIVMSANLAGIVGSQLFQSSDAPKYITGWTVVVVLNSLALSFGLLANAQYRFLNLRGRNNGENGERAFFT</sequence>
<name>A0ABR1LMN8_9PEZI</name>
<feature type="transmembrane region" description="Helical" evidence="7">
    <location>
        <begin position="393"/>
        <end position="413"/>
    </location>
</feature>
<proteinExistence type="predicted"/>
<dbReference type="RefSeq" id="XP_066654867.1">
    <property type="nucleotide sequence ID" value="XM_066796081.1"/>
</dbReference>
<keyword evidence="2" id="KW-0813">Transport</keyword>
<evidence type="ECO:0000256" key="4">
    <source>
        <dbReference type="ARBA" id="ARBA00022989"/>
    </source>
</evidence>
<dbReference type="InterPro" id="IPR036259">
    <property type="entry name" value="MFS_trans_sf"/>
</dbReference>
<protein>
    <submittedName>
        <fullName evidence="8">Alternative sulfate transporter</fullName>
    </submittedName>
</protein>
<feature type="transmembrane region" description="Helical" evidence="7">
    <location>
        <begin position="360"/>
        <end position="381"/>
    </location>
</feature>
<evidence type="ECO:0000256" key="3">
    <source>
        <dbReference type="ARBA" id="ARBA00022692"/>
    </source>
</evidence>
<feature type="transmembrane region" description="Helical" evidence="7">
    <location>
        <begin position="455"/>
        <end position="474"/>
    </location>
</feature>
<gene>
    <name evidence="8" type="ORF">J3D65DRAFT_419087</name>
</gene>
<dbReference type="GeneID" id="92028987"/>
<dbReference type="Gene3D" id="1.20.1250.20">
    <property type="entry name" value="MFS general substrate transporter like domains"/>
    <property type="match status" value="2"/>
</dbReference>
<reference evidence="8 9" key="1">
    <citation type="submission" date="2024-04" db="EMBL/GenBank/DDBJ databases">
        <title>Phyllosticta paracitricarpa is synonymous to the EU quarantine fungus P. citricarpa based on phylogenomic analyses.</title>
        <authorList>
            <consortium name="Lawrence Berkeley National Laboratory"/>
            <person name="Van ingen-buijs V.A."/>
            <person name="Van westerhoven A.C."/>
            <person name="Haridas S."/>
            <person name="Skiadas P."/>
            <person name="Martin F."/>
            <person name="Groenewald J.Z."/>
            <person name="Crous P.W."/>
            <person name="Seidl M.F."/>
        </authorList>
    </citation>
    <scope>NUCLEOTIDE SEQUENCE [LARGE SCALE GENOMIC DNA]</scope>
    <source>
        <strain evidence="8 9">CPC 17464</strain>
    </source>
</reference>
<feature type="compositionally biased region" description="Polar residues" evidence="6">
    <location>
        <begin position="19"/>
        <end position="31"/>
    </location>
</feature>
<comment type="subcellular location">
    <subcellularLocation>
        <location evidence="1">Membrane</location>
        <topology evidence="1">Multi-pass membrane protein</topology>
    </subcellularLocation>
</comment>
<feature type="transmembrane region" description="Helical" evidence="7">
    <location>
        <begin position="425"/>
        <end position="443"/>
    </location>
</feature>
<evidence type="ECO:0000313" key="9">
    <source>
        <dbReference type="Proteomes" id="UP001360953"/>
    </source>
</evidence>
<evidence type="ECO:0000256" key="7">
    <source>
        <dbReference type="SAM" id="Phobius"/>
    </source>
</evidence>
<feature type="transmembrane region" description="Helical" evidence="7">
    <location>
        <begin position="216"/>
        <end position="237"/>
    </location>
</feature>
<feature type="region of interest" description="Disordered" evidence="6">
    <location>
        <begin position="1"/>
        <end position="31"/>
    </location>
</feature>
<evidence type="ECO:0000313" key="8">
    <source>
        <dbReference type="EMBL" id="KAK7536451.1"/>
    </source>
</evidence>
<evidence type="ECO:0000256" key="1">
    <source>
        <dbReference type="ARBA" id="ARBA00004141"/>
    </source>
</evidence>
<keyword evidence="4 7" id="KW-1133">Transmembrane helix</keyword>
<keyword evidence="5 7" id="KW-0472">Membrane</keyword>
<feature type="compositionally biased region" description="Basic and acidic residues" evidence="6">
    <location>
        <begin position="1"/>
        <end position="14"/>
    </location>
</feature>
<keyword evidence="3 7" id="KW-0812">Transmembrane</keyword>
<dbReference type="Proteomes" id="UP001360953">
    <property type="component" value="Unassembled WGS sequence"/>
</dbReference>
<dbReference type="PANTHER" id="PTHR43791">
    <property type="entry name" value="PERMEASE-RELATED"/>
    <property type="match status" value="1"/>
</dbReference>
<dbReference type="SUPFAM" id="SSF103473">
    <property type="entry name" value="MFS general substrate transporter"/>
    <property type="match status" value="1"/>
</dbReference>
<dbReference type="InterPro" id="IPR011701">
    <property type="entry name" value="MFS"/>
</dbReference>
<feature type="transmembrane region" description="Helical" evidence="7">
    <location>
        <begin position="183"/>
        <end position="204"/>
    </location>
</feature>